<dbReference type="Proteomes" id="UP001153709">
    <property type="component" value="Chromosome 3"/>
</dbReference>
<evidence type="ECO:0000256" key="1">
    <source>
        <dbReference type="SAM" id="MobiDB-lite"/>
    </source>
</evidence>
<dbReference type="EMBL" id="OU898278">
    <property type="protein sequence ID" value="CAG9831128.1"/>
    <property type="molecule type" value="Genomic_DNA"/>
</dbReference>
<evidence type="ECO:0000313" key="2">
    <source>
        <dbReference type="EMBL" id="CAG9831128.1"/>
    </source>
</evidence>
<keyword evidence="3" id="KW-1185">Reference proteome</keyword>
<proteinExistence type="predicted"/>
<gene>
    <name evidence="2" type="ORF">DIABBA_LOCUS4755</name>
</gene>
<accession>A0A9N9SSH4</accession>
<feature type="region of interest" description="Disordered" evidence="1">
    <location>
        <begin position="186"/>
        <end position="241"/>
    </location>
</feature>
<feature type="compositionally biased region" description="Basic and acidic residues" evidence="1">
    <location>
        <begin position="219"/>
        <end position="230"/>
    </location>
</feature>
<evidence type="ECO:0000313" key="3">
    <source>
        <dbReference type="Proteomes" id="UP001153709"/>
    </source>
</evidence>
<organism evidence="2 3">
    <name type="scientific">Diabrotica balteata</name>
    <name type="common">Banded cucumber beetle</name>
    <dbReference type="NCBI Taxonomy" id="107213"/>
    <lineage>
        <taxon>Eukaryota</taxon>
        <taxon>Metazoa</taxon>
        <taxon>Ecdysozoa</taxon>
        <taxon>Arthropoda</taxon>
        <taxon>Hexapoda</taxon>
        <taxon>Insecta</taxon>
        <taxon>Pterygota</taxon>
        <taxon>Neoptera</taxon>
        <taxon>Endopterygota</taxon>
        <taxon>Coleoptera</taxon>
        <taxon>Polyphaga</taxon>
        <taxon>Cucujiformia</taxon>
        <taxon>Chrysomeloidea</taxon>
        <taxon>Chrysomelidae</taxon>
        <taxon>Galerucinae</taxon>
        <taxon>Diabroticina</taxon>
        <taxon>Diabroticites</taxon>
        <taxon>Diabrotica</taxon>
    </lineage>
</organism>
<dbReference type="PANTHER" id="PTHR46409:SF1">
    <property type="entry name" value="HTH PSQ-TYPE DOMAIN-CONTAINING PROTEIN"/>
    <property type="match status" value="1"/>
</dbReference>
<dbReference type="AlphaFoldDB" id="A0A9N9SSH4"/>
<reference evidence="2" key="1">
    <citation type="submission" date="2022-01" db="EMBL/GenBank/DDBJ databases">
        <authorList>
            <person name="King R."/>
        </authorList>
    </citation>
    <scope>NUCLEOTIDE SEQUENCE</scope>
</reference>
<dbReference type="OrthoDB" id="7323790at2759"/>
<dbReference type="PANTHER" id="PTHR46409">
    <property type="entry name" value="HTH PSQ-TYPE DOMAIN-CONTAINING PROTEIN"/>
    <property type="match status" value="1"/>
</dbReference>
<protein>
    <submittedName>
        <fullName evidence="2">Uncharacterized protein</fullName>
    </submittedName>
</protein>
<feature type="compositionally biased region" description="Polar residues" evidence="1">
    <location>
        <begin position="199"/>
        <end position="208"/>
    </location>
</feature>
<sequence length="416" mass="48030">MTDTCKGLEPFSFQGNNISHEWKFWKQKFQLFLTAFGKSEKPDHIKIGILVNQLGDEGLKIFNTFEYENVGDDQKYNVVLCKFDTYCSPLKNLFFEHFKFFKRDKLQNESIDQFVTALKQLASTCEFTKKDTLILDRIVLGTHDLQIQEKLLQCSDLKLAQAIDICRAMENSAVTQREISKESESISSFVKKRKEDNRPVSTGQSRYGSNSDSDDESMEKESSRPDEKVQGSKITPLRNKIKSPRKLKELKAVAKSSLQRNAFMAHSEHILLGMLFDSLKHIRAFAGKRIEKARQTETRAHRVFKPPQVNFETEDYINLIDWQSTRVTKPPLMADFSKEEIEMIVNSGSSDRKEFKIPLHTQAVERVVKEVTAASKHVFGVQEREGFIRSGLLDRKYLPKFETKRQYTFATAVLQK</sequence>
<name>A0A9N9SSH4_DIABA</name>